<keyword evidence="3" id="KW-1185">Reference proteome</keyword>
<accession>A0A3N2PQZ9</accession>
<organism evidence="2 3">
    <name type="scientific">Sodiomyces alkalinus (strain CBS 110278 / VKM F-3762 / F11)</name>
    <name type="common">Alkaliphilic filamentous fungus</name>
    <dbReference type="NCBI Taxonomy" id="1314773"/>
    <lineage>
        <taxon>Eukaryota</taxon>
        <taxon>Fungi</taxon>
        <taxon>Dikarya</taxon>
        <taxon>Ascomycota</taxon>
        <taxon>Pezizomycotina</taxon>
        <taxon>Sordariomycetes</taxon>
        <taxon>Hypocreomycetidae</taxon>
        <taxon>Glomerellales</taxon>
        <taxon>Plectosphaerellaceae</taxon>
        <taxon>Sodiomyces</taxon>
    </lineage>
</organism>
<feature type="region of interest" description="Disordered" evidence="1">
    <location>
        <begin position="148"/>
        <end position="206"/>
    </location>
</feature>
<dbReference type="RefSeq" id="XP_028464696.1">
    <property type="nucleotide sequence ID" value="XM_028614401.1"/>
</dbReference>
<name>A0A3N2PQZ9_SODAK</name>
<evidence type="ECO:0000313" key="2">
    <source>
        <dbReference type="EMBL" id="ROT36890.1"/>
    </source>
</evidence>
<sequence>MVQISNLFPEPSEDDTTCNYRTPCLGRALPGYAEMGSPYVIDRSADYSTSSWQTFPTEDKDKERTAQVLHSPTFSLSIPSSTPRISPNPGSFSRMRVRREDAVIDGRDSATKPTRPTTALPSRQDKCYRPKDVVHVMRVSQPELALHAASSPRESQTGDQRLPIGVFGRGNRSRHVTLHDEEPSRVETSVTGPDEDRHLRSSVRTHHQDWEECVVPSDQSGSSLPYSQRHAVLRPPPPNPNSTRKFPIPEHLHTILNRNQKSVYSFRCAAHSPSSQREQGHESTLGPREQDFKRPSSNHLRAFNYIPVTSPLLFPRPSLTANSICSFVWA</sequence>
<dbReference type="EMBL" id="ML119058">
    <property type="protein sequence ID" value="ROT36890.1"/>
    <property type="molecule type" value="Genomic_DNA"/>
</dbReference>
<evidence type="ECO:0000256" key="1">
    <source>
        <dbReference type="SAM" id="MobiDB-lite"/>
    </source>
</evidence>
<proteinExistence type="predicted"/>
<feature type="region of interest" description="Disordered" evidence="1">
    <location>
        <begin position="269"/>
        <end position="296"/>
    </location>
</feature>
<evidence type="ECO:0000313" key="3">
    <source>
        <dbReference type="Proteomes" id="UP000272025"/>
    </source>
</evidence>
<gene>
    <name evidence="2" type="ORF">SODALDRAFT_361718</name>
</gene>
<dbReference type="GeneID" id="39582879"/>
<reference evidence="2 3" key="1">
    <citation type="journal article" date="2018" name="Mol. Ecol.">
        <title>The obligate alkalophilic soda-lake fungus Sodiomyces alkalinus has shifted to a protein diet.</title>
        <authorList>
            <person name="Grum-Grzhimaylo A.A."/>
            <person name="Falkoski D.L."/>
            <person name="van den Heuvel J."/>
            <person name="Valero-Jimenez C.A."/>
            <person name="Min B."/>
            <person name="Choi I.G."/>
            <person name="Lipzen A."/>
            <person name="Daum C.G."/>
            <person name="Aanen D.K."/>
            <person name="Tsang A."/>
            <person name="Henrissat B."/>
            <person name="Bilanenko E.N."/>
            <person name="de Vries R.P."/>
            <person name="van Kan J.A.L."/>
            <person name="Grigoriev I.V."/>
            <person name="Debets A.J.M."/>
        </authorList>
    </citation>
    <scope>NUCLEOTIDE SEQUENCE [LARGE SCALE GENOMIC DNA]</scope>
    <source>
        <strain evidence="2 3">F11</strain>
    </source>
</reference>
<dbReference type="AlphaFoldDB" id="A0A3N2PQZ9"/>
<protein>
    <submittedName>
        <fullName evidence="2">Uncharacterized protein</fullName>
    </submittedName>
</protein>
<dbReference type="Proteomes" id="UP000272025">
    <property type="component" value="Unassembled WGS sequence"/>
</dbReference>